<evidence type="ECO:0000256" key="1">
    <source>
        <dbReference type="SAM" id="MobiDB-lite"/>
    </source>
</evidence>
<dbReference type="AlphaFoldDB" id="C0BXT7"/>
<name>C0BXT7_9FIRM</name>
<keyword evidence="3" id="KW-1185">Reference proteome</keyword>
<sequence>MSCSINSMFRRPSVPAEQRERNGRSASEAAVPFPVFKNNA</sequence>
<gene>
    <name evidence="2" type="ORF">CLOHYLEM_04624</name>
</gene>
<accession>C0BXT7</accession>
<dbReference type="EMBL" id="ABYI02000012">
    <property type="protein sequence ID" value="EEG75394.1"/>
    <property type="molecule type" value="Genomic_DNA"/>
</dbReference>
<comment type="caution">
    <text evidence="2">The sequence shown here is derived from an EMBL/GenBank/DDBJ whole genome shotgun (WGS) entry which is preliminary data.</text>
</comment>
<organism evidence="2 3">
    <name type="scientific">[Clostridium] hylemonae DSM 15053</name>
    <dbReference type="NCBI Taxonomy" id="553973"/>
    <lineage>
        <taxon>Bacteria</taxon>
        <taxon>Bacillati</taxon>
        <taxon>Bacillota</taxon>
        <taxon>Clostridia</taxon>
        <taxon>Lachnospirales</taxon>
        <taxon>Lachnospiraceae</taxon>
    </lineage>
</organism>
<dbReference type="Proteomes" id="UP000004893">
    <property type="component" value="Unassembled WGS sequence"/>
</dbReference>
<reference evidence="2" key="1">
    <citation type="submission" date="2009-02" db="EMBL/GenBank/DDBJ databases">
        <authorList>
            <person name="Fulton L."/>
            <person name="Clifton S."/>
            <person name="Fulton B."/>
            <person name="Xu J."/>
            <person name="Minx P."/>
            <person name="Pepin K.H."/>
            <person name="Johnson M."/>
            <person name="Bhonagiri V."/>
            <person name="Nash W.E."/>
            <person name="Mardis E.R."/>
            <person name="Wilson R.K."/>
        </authorList>
    </citation>
    <scope>NUCLEOTIDE SEQUENCE [LARGE SCALE GENOMIC DNA]</scope>
    <source>
        <strain evidence="2">DSM 15053</strain>
    </source>
</reference>
<evidence type="ECO:0000313" key="3">
    <source>
        <dbReference type="Proteomes" id="UP000004893"/>
    </source>
</evidence>
<dbReference type="STRING" id="553973.CLOHYLEM_04624"/>
<reference evidence="2" key="2">
    <citation type="submission" date="2013-06" db="EMBL/GenBank/DDBJ databases">
        <title>Draft genome sequence of Clostridium hylemonae (DSM 15053).</title>
        <authorList>
            <person name="Sudarsanam P."/>
            <person name="Ley R."/>
            <person name="Guruge J."/>
            <person name="Turnbaugh P.J."/>
            <person name="Mahowald M."/>
            <person name="Liep D."/>
            <person name="Gordon J."/>
        </authorList>
    </citation>
    <scope>NUCLEOTIDE SEQUENCE</scope>
    <source>
        <strain evidence="2">DSM 15053</strain>
    </source>
</reference>
<dbReference type="HOGENOM" id="CLU_3287377_0_0_9"/>
<protein>
    <submittedName>
        <fullName evidence="2">Uncharacterized protein</fullName>
    </submittedName>
</protein>
<evidence type="ECO:0000313" key="2">
    <source>
        <dbReference type="EMBL" id="EEG75394.1"/>
    </source>
</evidence>
<feature type="region of interest" description="Disordered" evidence="1">
    <location>
        <begin position="1"/>
        <end position="40"/>
    </location>
</feature>
<proteinExistence type="predicted"/>